<dbReference type="AlphaFoldDB" id="A0A383VGL0"/>
<dbReference type="PROSITE" id="PS51257">
    <property type="entry name" value="PROKAR_LIPOPROTEIN"/>
    <property type="match status" value="1"/>
</dbReference>
<organism evidence="1 2">
    <name type="scientific">Tetradesmus obliquus</name>
    <name type="common">Green alga</name>
    <name type="synonym">Acutodesmus obliquus</name>
    <dbReference type="NCBI Taxonomy" id="3088"/>
    <lineage>
        <taxon>Eukaryota</taxon>
        <taxon>Viridiplantae</taxon>
        <taxon>Chlorophyta</taxon>
        <taxon>core chlorophytes</taxon>
        <taxon>Chlorophyceae</taxon>
        <taxon>CS clade</taxon>
        <taxon>Sphaeropleales</taxon>
        <taxon>Scenedesmaceae</taxon>
        <taxon>Tetradesmus</taxon>
    </lineage>
</organism>
<protein>
    <submittedName>
        <fullName evidence="1">Uncharacterized protein</fullName>
    </submittedName>
</protein>
<reference evidence="1 2" key="1">
    <citation type="submission" date="2016-10" db="EMBL/GenBank/DDBJ databases">
        <authorList>
            <person name="Cai Z."/>
        </authorList>
    </citation>
    <scope>NUCLEOTIDE SEQUENCE [LARGE SCALE GENOMIC DNA]</scope>
</reference>
<name>A0A383VGL0_TETOB</name>
<gene>
    <name evidence="1" type="ORF">BQ4739_LOCUS4468</name>
</gene>
<evidence type="ECO:0000313" key="1">
    <source>
        <dbReference type="EMBL" id="SZX63929.1"/>
    </source>
</evidence>
<sequence>MAAARSLAAVTLVLLACTALASDKTINTVDASCKDTFKSIMSDNYAGDKCGDMIKAAMSTAPKGASDCPNGVIADAGSEVQKCMSKNKDTVEAWTNFIKRCEVLNVSERAGAGEAEAAGDAKPSCFPRFNGLSSFTNYLNGQSGSAKSAAGAAHMAQGAVLLAAAAGAALLL</sequence>
<dbReference type="EMBL" id="FNXT01000356">
    <property type="protein sequence ID" value="SZX63929.1"/>
    <property type="molecule type" value="Genomic_DNA"/>
</dbReference>
<keyword evidence="2" id="KW-1185">Reference proteome</keyword>
<proteinExistence type="predicted"/>
<accession>A0A383VGL0</accession>
<evidence type="ECO:0000313" key="2">
    <source>
        <dbReference type="Proteomes" id="UP000256970"/>
    </source>
</evidence>
<dbReference type="Proteomes" id="UP000256970">
    <property type="component" value="Unassembled WGS sequence"/>
</dbReference>